<evidence type="ECO:0000313" key="3">
    <source>
        <dbReference type="Proteomes" id="UP001182556"/>
    </source>
</evidence>
<accession>A0AAD9FX07</accession>
<protein>
    <submittedName>
        <fullName evidence="2">Uncharacterized protein</fullName>
    </submittedName>
</protein>
<keyword evidence="3" id="KW-1185">Reference proteome</keyword>
<feature type="compositionally biased region" description="Low complexity" evidence="1">
    <location>
        <begin position="18"/>
        <end position="44"/>
    </location>
</feature>
<organism evidence="2 3">
    <name type="scientific">Papiliotrema laurentii</name>
    <name type="common">Cryptococcus laurentii</name>
    <dbReference type="NCBI Taxonomy" id="5418"/>
    <lineage>
        <taxon>Eukaryota</taxon>
        <taxon>Fungi</taxon>
        <taxon>Dikarya</taxon>
        <taxon>Basidiomycota</taxon>
        <taxon>Agaricomycotina</taxon>
        <taxon>Tremellomycetes</taxon>
        <taxon>Tremellales</taxon>
        <taxon>Rhynchogastremaceae</taxon>
        <taxon>Papiliotrema</taxon>
    </lineage>
</organism>
<comment type="caution">
    <text evidence="2">The sequence shown here is derived from an EMBL/GenBank/DDBJ whole genome shotgun (WGS) entry which is preliminary data.</text>
</comment>
<proteinExistence type="predicted"/>
<name>A0AAD9FX07_PAPLA</name>
<dbReference type="EMBL" id="JAODAN010000001">
    <property type="protein sequence ID" value="KAK1927716.1"/>
    <property type="molecule type" value="Genomic_DNA"/>
</dbReference>
<evidence type="ECO:0000256" key="1">
    <source>
        <dbReference type="SAM" id="MobiDB-lite"/>
    </source>
</evidence>
<sequence length="260" mass="29094">MSRLASLTPAATPSRARGTSQSPAPSPSASTPRTPRSGTPSRQTETTYHRMTKLIITELKSLFKTWDEVSLVDGVKAGKGCIDEATEMDNILALQEGDERPSVTPHLEKLYDSRIAMEAAVSKMEKALAKLVLLLEQAEKVFFDAYRTQGAEFVLQEPLWLSWTLEHFVNSLPPLLTAHNTQLILLTALSRTMVDPKTSFDDAKLALERWRDLSIRGERWNIVRDWEELVDLELTGAGEAEADEEDDAERGTKKSKKKKK</sequence>
<dbReference type="Proteomes" id="UP001182556">
    <property type="component" value="Unassembled WGS sequence"/>
</dbReference>
<dbReference type="AlphaFoldDB" id="A0AAD9FX07"/>
<reference evidence="2" key="1">
    <citation type="submission" date="2023-02" db="EMBL/GenBank/DDBJ databases">
        <title>Identification and recombinant expression of a fungal hydrolase from Papiliotrema laurentii that hydrolyzes apple cutin and clears colloidal polyester polyurethane.</title>
        <authorList>
            <consortium name="DOE Joint Genome Institute"/>
            <person name="Roman V.A."/>
            <person name="Bojanowski C."/>
            <person name="Crable B.R."/>
            <person name="Wagner D.N."/>
            <person name="Hung C.S."/>
            <person name="Nadeau L.J."/>
            <person name="Schratz L."/>
            <person name="Haridas S."/>
            <person name="Pangilinan J."/>
            <person name="Lipzen A."/>
            <person name="Na H."/>
            <person name="Yan M."/>
            <person name="Ng V."/>
            <person name="Grigoriev I.V."/>
            <person name="Spatafora J.W."/>
            <person name="Barlow D."/>
            <person name="Biffinger J."/>
            <person name="Kelley-Loughnane N."/>
            <person name="Varaljay V.A."/>
            <person name="Crookes-Goodson W.J."/>
        </authorList>
    </citation>
    <scope>NUCLEOTIDE SEQUENCE</scope>
    <source>
        <strain evidence="2">5307AH</strain>
    </source>
</reference>
<feature type="region of interest" description="Disordered" evidence="1">
    <location>
        <begin position="1"/>
        <end position="49"/>
    </location>
</feature>
<feature type="region of interest" description="Disordered" evidence="1">
    <location>
        <begin position="237"/>
        <end position="260"/>
    </location>
</feature>
<gene>
    <name evidence="2" type="ORF">DB88DRAFT_45337</name>
</gene>
<evidence type="ECO:0000313" key="2">
    <source>
        <dbReference type="EMBL" id="KAK1927716.1"/>
    </source>
</evidence>